<dbReference type="EMBL" id="RXGB01068939">
    <property type="protein sequence ID" value="TMW80266.1"/>
    <property type="molecule type" value="Genomic_DNA"/>
</dbReference>
<accession>A0A6N2ADK6</accession>
<sequence>MVGFGGLISGLPSPSIELGLAVQSKEWAAGFLKRSGLREAGFTEQRTVPALCSGRITSRCPPKSNNA</sequence>
<organism evidence="1">
    <name type="scientific">Solanum chilense</name>
    <name type="common">Tomato</name>
    <name type="synonym">Lycopersicon chilense</name>
    <dbReference type="NCBI Taxonomy" id="4083"/>
    <lineage>
        <taxon>Eukaryota</taxon>
        <taxon>Viridiplantae</taxon>
        <taxon>Streptophyta</taxon>
        <taxon>Embryophyta</taxon>
        <taxon>Tracheophyta</taxon>
        <taxon>Spermatophyta</taxon>
        <taxon>Magnoliopsida</taxon>
        <taxon>eudicotyledons</taxon>
        <taxon>Gunneridae</taxon>
        <taxon>Pentapetalae</taxon>
        <taxon>asterids</taxon>
        <taxon>lamiids</taxon>
        <taxon>Solanales</taxon>
        <taxon>Solanaceae</taxon>
        <taxon>Solanoideae</taxon>
        <taxon>Solaneae</taxon>
        <taxon>Solanum</taxon>
        <taxon>Solanum subgen. Lycopersicon</taxon>
    </lineage>
</organism>
<comment type="caution">
    <text evidence="1">The sequence shown here is derived from an EMBL/GenBank/DDBJ whole genome shotgun (WGS) entry which is preliminary data.</text>
</comment>
<dbReference type="AntiFam" id="ANF00038">
    <property type="entry name" value="Overlaps SRP RNA, same strand"/>
</dbReference>
<proteinExistence type="predicted"/>
<evidence type="ECO:0000313" key="1">
    <source>
        <dbReference type="EMBL" id="TMW80266.1"/>
    </source>
</evidence>
<name>A0A6N2ADK6_SOLCI</name>
<protein>
    <submittedName>
        <fullName evidence="1">Uncharacterized protein</fullName>
    </submittedName>
</protein>
<gene>
    <name evidence="1" type="ORF">EJD97_022132</name>
</gene>
<reference evidence="1" key="1">
    <citation type="submission" date="2019-05" db="EMBL/GenBank/DDBJ databases">
        <title>The de novo reference genome and transcriptome assemblies of the wild tomato species Solanum chilense.</title>
        <authorList>
            <person name="Stam R."/>
            <person name="Nosenko T."/>
            <person name="Hoerger A.C."/>
            <person name="Stephan W."/>
            <person name="Seidel M.A."/>
            <person name="Kuhn J.M.M."/>
            <person name="Haberer G."/>
            <person name="Tellier A."/>
        </authorList>
    </citation>
    <scope>NUCLEOTIDE SEQUENCE</scope>
    <source>
        <tissue evidence="1">Mature leaves</tissue>
    </source>
</reference>
<dbReference type="AlphaFoldDB" id="A0A6N2ADK6"/>